<proteinExistence type="predicted"/>
<feature type="signal peptide" evidence="1">
    <location>
        <begin position="1"/>
        <end position="19"/>
    </location>
</feature>
<feature type="chain" id="PRO_5045446081" evidence="1">
    <location>
        <begin position="20"/>
        <end position="252"/>
    </location>
</feature>
<keyword evidence="3" id="KW-1185">Reference proteome</keyword>
<evidence type="ECO:0000256" key="1">
    <source>
        <dbReference type="SAM" id="SignalP"/>
    </source>
</evidence>
<dbReference type="PROSITE" id="PS51257">
    <property type="entry name" value="PROKAR_LIPOPROTEIN"/>
    <property type="match status" value="1"/>
</dbReference>
<dbReference type="Proteomes" id="UP001204015">
    <property type="component" value="Unassembled WGS sequence"/>
</dbReference>
<dbReference type="RefSeq" id="WP_252761739.1">
    <property type="nucleotide sequence ID" value="NZ_JAMXLY010000053.1"/>
</dbReference>
<evidence type="ECO:0000313" key="2">
    <source>
        <dbReference type="EMBL" id="MCO6026384.1"/>
    </source>
</evidence>
<reference evidence="2 3" key="1">
    <citation type="submission" date="2022-06" db="EMBL/GenBank/DDBJ databases">
        <title>A taxonomic note on the genus Prevotella: Description of four novel genera and emended description of the genera Hallella and Xylanibacter.</title>
        <authorList>
            <person name="Hitch T.C.A."/>
        </authorList>
    </citation>
    <scope>NUCLEOTIDE SEQUENCE [LARGE SCALE GENOMIC DNA]</scope>
    <source>
        <strain evidence="2 3">DSM 100619</strain>
    </source>
</reference>
<keyword evidence="1" id="KW-0732">Signal</keyword>
<accession>A0ABT1BZ62</accession>
<name>A0ABT1BZ62_9BACT</name>
<organism evidence="2 3">
    <name type="scientific">Segatella cerevisiae</name>
    <dbReference type="NCBI Taxonomy" id="2053716"/>
    <lineage>
        <taxon>Bacteria</taxon>
        <taxon>Pseudomonadati</taxon>
        <taxon>Bacteroidota</taxon>
        <taxon>Bacteroidia</taxon>
        <taxon>Bacteroidales</taxon>
        <taxon>Prevotellaceae</taxon>
        <taxon>Segatella</taxon>
    </lineage>
</organism>
<sequence>MRKSASVLMLLLVVVLAMTSCSSNPLKSQTKSISSQLPLKFADWASVTEATFDAANNAVNLVVDIKNNGRINMDLLDQEKDDLATGMTFFFYGPKGSLQSMAPSLIQNKGALSFTFRDAQSKKVIKAIVPAEKVNQLLSQAKPLDELKGKVAIGNLTAPNDFDDFNKLGQMKVTSDNLEVTLLVDSKVFRANLNPKELKNYISQNVLIDIDLKQLTTLAAKAGLGAIVDYTNASTGKKLTTGFTKDELLSKK</sequence>
<comment type="caution">
    <text evidence="2">The sequence shown here is derived from an EMBL/GenBank/DDBJ whole genome shotgun (WGS) entry which is preliminary data.</text>
</comment>
<evidence type="ECO:0000313" key="3">
    <source>
        <dbReference type="Proteomes" id="UP001204015"/>
    </source>
</evidence>
<gene>
    <name evidence="2" type="ORF">NG821_11135</name>
</gene>
<dbReference type="EMBL" id="JAMXLY010000053">
    <property type="protein sequence ID" value="MCO6026384.1"/>
    <property type="molecule type" value="Genomic_DNA"/>
</dbReference>
<protein>
    <submittedName>
        <fullName evidence="2">Uncharacterized protein</fullName>
    </submittedName>
</protein>